<feature type="region of interest" description="Disordered" evidence="1">
    <location>
        <begin position="60"/>
        <end position="103"/>
    </location>
</feature>
<keyword evidence="3" id="KW-1185">Reference proteome</keyword>
<dbReference type="EMBL" id="KI395676">
    <property type="protein sequence ID" value="ERM97912.1"/>
    <property type="molecule type" value="Genomic_DNA"/>
</dbReference>
<dbReference type="Proteomes" id="UP000017836">
    <property type="component" value="Unassembled WGS sequence"/>
</dbReference>
<dbReference type="AlphaFoldDB" id="W1NQ91"/>
<proteinExistence type="predicted"/>
<feature type="compositionally biased region" description="Low complexity" evidence="1">
    <location>
        <begin position="94"/>
        <end position="103"/>
    </location>
</feature>
<dbReference type="Gramene" id="ERM97912">
    <property type="protein sequence ID" value="ERM97912"/>
    <property type="gene ID" value="AMTR_s00248p00015320"/>
</dbReference>
<dbReference type="HOGENOM" id="CLU_1857985_0_0_1"/>
<reference evidence="3" key="1">
    <citation type="journal article" date="2013" name="Science">
        <title>The Amborella genome and the evolution of flowering plants.</title>
        <authorList>
            <consortium name="Amborella Genome Project"/>
        </authorList>
    </citation>
    <scope>NUCLEOTIDE SEQUENCE [LARGE SCALE GENOMIC DNA]</scope>
</reference>
<gene>
    <name evidence="2" type="ORF">AMTR_s00248p00015320</name>
</gene>
<sequence>MPLNSQPENLPLLMSMVEGAESKMVEDVIEESKITSMFDVMGIDFDVMLGVVYNEVKDKQKASKSAEAAKEKGPVDSVNSQTTPVNDLGKSKAKGSPKPSRSSAMIAMSGISIGVPQVRPTNSGDIPLVEQCSGLSSS</sequence>
<organism evidence="2 3">
    <name type="scientific">Amborella trichopoda</name>
    <dbReference type="NCBI Taxonomy" id="13333"/>
    <lineage>
        <taxon>Eukaryota</taxon>
        <taxon>Viridiplantae</taxon>
        <taxon>Streptophyta</taxon>
        <taxon>Embryophyta</taxon>
        <taxon>Tracheophyta</taxon>
        <taxon>Spermatophyta</taxon>
        <taxon>Magnoliopsida</taxon>
        <taxon>Amborellales</taxon>
        <taxon>Amborellaceae</taxon>
        <taxon>Amborella</taxon>
    </lineage>
</organism>
<feature type="region of interest" description="Disordered" evidence="1">
    <location>
        <begin position="116"/>
        <end position="138"/>
    </location>
</feature>
<name>W1NQ91_AMBTC</name>
<evidence type="ECO:0000313" key="2">
    <source>
        <dbReference type="EMBL" id="ERM97912.1"/>
    </source>
</evidence>
<protein>
    <submittedName>
        <fullName evidence="2">Uncharacterized protein</fullName>
    </submittedName>
</protein>
<accession>W1NQ91</accession>
<evidence type="ECO:0000313" key="3">
    <source>
        <dbReference type="Proteomes" id="UP000017836"/>
    </source>
</evidence>
<evidence type="ECO:0000256" key="1">
    <source>
        <dbReference type="SAM" id="MobiDB-lite"/>
    </source>
</evidence>